<keyword evidence="2" id="KW-0808">Transferase</keyword>
<dbReference type="GeneID" id="79315665"/>
<proteinExistence type="predicted"/>
<comment type="caution">
    <text evidence="2">The sequence shown here is derived from an EMBL/GenBank/DDBJ whole genome shotgun (WGS) entry which is preliminary data.</text>
</comment>
<dbReference type="Pfam" id="PF05050">
    <property type="entry name" value="Methyltransf_21"/>
    <property type="match status" value="1"/>
</dbReference>
<dbReference type="SUPFAM" id="SSF53335">
    <property type="entry name" value="S-adenosyl-L-methionine-dependent methyltransferases"/>
    <property type="match status" value="1"/>
</dbReference>
<reference evidence="2 3" key="1">
    <citation type="journal article" date="2019" name="Int. J. Syst. Evol. Microbiol.">
        <title>The Global Catalogue of Microorganisms (GCM) 10K type strain sequencing project: providing services to taxonomists for standard genome sequencing and annotation.</title>
        <authorList>
            <consortium name="The Broad Institute Genomics Platform"/>
            <consortium name="The Broad Institute Genome Sequencing Center for Infectious Disease"/>
            <person name="Wu L."/>
            <person name="Ma J."/>
        </authorList>
    </citation>
    <scope>NUCLEOTIDE SEQUENCE [LARGE SCALE GENOMIC DNA]</scope>
    <source>
        <strain evidence="2 3">PSR21</strain>
    </source>
</reference>
<accession>A0ABD6AAQ7</accession>
<dbReference type="InterPro" id="IPR006342">
    <property type="entry name" value="FkbM_mtfrase"/>
</dbReference>
<protein>
    <submittedName>
        <fullName evidence="2">FkbM family methyltransferase</fullName>
    </submittedName>
</protein>
<gene>
    <name evidence="2" type="ORF">ACFQPE_12785</name>
</gene>
<keyword evidence="3" id="KW-1185">Reference proteome</keyword>
<dbReference type="GO" id="GO:0032259">
    <property type="term" value="P:methylation"/>
    <property type="evidence" value="ECO:0007669"/>
    <property type="project" value="UniProtKB-KW"/>
</dbReference>
<name>A0ABD6AAQ7_9EURY</name>
<dbReference type="Proteomes" id="UP001596547">
    <property type="component" value="Unassembled WGS sequence"/>
</dbReference>
<feature type="domain" description="Methyltransferase FkbM" evidence="1">
    <location>
        <begin position="74"/>
        <end position="232"/>
    </location>
</feature>
<keyword evidence="2" id="KW-0489">Methyltransferase</keyword>
<evidence type="ECO:0000313" key="3">
    <source>
        <dbReference type="Proteomes" id="UP001596547"/>
    </source>
</evidence>
<dbReference type="NCBIfam" id="TIGR01444">
    <property type="entry name" value="fkbM_fam"/>
    <property type="match status" value="1"/>
</dbReference>
<dbReference type="PANTHER" id="PTHR34203:SF15">
    <property type="entry name" value="SLL1173 PROTEIN"/>
    <property type="match status" value="1"/>
</dbReference>
<dbReference type="InterPro" id="IPR029063">
    <property type="entry name" value="SAM-dependent_MTases_sf"/>
</dbReference>
<evidence type="ECO:0000313" key="2">
    <source>
        <dbReference type="EMBL" id="MFC7317654.1"/>
    </source>
</evidence>
<dbReference type="PANTHER" id="PTHR34203">
    <property type="entry name" value="METHYLTRANSFERASE, FKBM FAMILY PROTEIN"/>
    <property type="match status" value="1"/>
</dbReference>
<dbReference type="Gene3D" id="3.40.50.150">
    <property type="entry name" value="Vaccinia Virus protein VP39"/>
    <property type="match status" value="1"/>
</dbReference>
<organism evidence="2 3">
    <name type="scientific">Halomarina halobia</name>
    <dbReference type="NCBI Taxonomy" id="3033386"/>
    <lineage>
        <taxon>Archaea</taxon>
        <taxon>Methanobacteriati</taxon>
        <taxon>Methanobacteriota</taxon>
        <taxon>Stenosarchaea group</taxon>
        <taxon>Halobacteria</taxon>
        <taxon>Halobacteriales</taxon>
        <taxon>Natronomonadaceae</taxon>
        <taxon>Halomarina</taxon>
    </lineage>
</organism>
<dbReference type="InterPro" id="IPR052514">
    <property type="entry name" value="SAM-dependent_MTase"/>
</dbReference>
<dbReference type="GO" id="GO:0008168">
    <property type="term" value="F:methyltransferase activity"/>
    <property type="evidence" value="ECO:0007669"/>
    <property type="project" value="UniProtKB-KW"/>
</dbReference>
<dbReference type="AlphaFoldDB" id="A0ABD6AAQ7"/>
<evidence type="ECO:0000259" key="1">
    <source>
        <dbReference type="Pfam" id="PF05050"/>
    </source>
</evidence>
<dbReference type="RefSeq" id="WP_276303102.1">
    <property type="nucleotide sequence ID" value="NZ_CP119992.1"/>
</dbReference>
<sequence length="256" mass="27218">MEATNATPYAREAYWRVLQPFVDDEVAVRVGRASASFPISTYPEYRVVNAIAGEEQPVIEALLDRLEPDDVFYDVGANVGTYTCLIGDALPGGEVVAFEPYPPNLASLRRNIEVNGVGATVQEVALSDSEGTVTFSVLNTRKAGSQQGSLVRDVSSDRIDVVSVDAVPGDALVEAGEIPAPTVVKIDVEGAAPAVIRGLWRSLSADHCRVVCVEPHGNTETIRDALSDLGFHVRSIGLSGPRAEESPTLLATTEDA</sequence>
<dbReference type="EMBL" id="JBHTBF010000002">
    <property type="protein sequence ID" value="MFC7317654.1"/>
    <property type="molecule type" value="Genomic_DNA"/>
</dbReference>